<accession>A0AAP5T5G9</accession>
<dbReference type="GO" id="GO:0016020">
    <property type="term" value="C:membrane"/>
    <property type="evidence" value="ECO:0007669"/>
    <property type="project" value="TreeGrafter"/>
</dbReference>
<evidence type="ECO:0000256" key="1">
    <source>
        <dbReference type="SAM" id="Phobius"/>
    </source>
</evidence>
<feature type="transmembrane region" description="Helical" evidence="1">
    <location>
        <begin position="63"/>
        <end position="85"/>
    </location>
</feature>
<proteinExistence type="predicted"/>
<dbReference type="InterPro" id="IPR050879">
    <property type="entry name" value="Acyltransferase_3"/>
</dbReference>
<dbReference type="EC" id="2.3.-.-" evidence="3"/>
<keyword evidence="1" id="KW-1133">Transmembrane helix</keyword>
<feature type="transmembrane region" description="Helical" evidence="1">
    <location>
        <begin position="303"/>
        <end position="321"/>
    </location>
</feature>
<dbReference type="EMBL" id="JAWLUK010000001">
    <property type="protein sequence ID" value="MDV7176148.1"/>
    <property type="molecule type" value="Genomic_DNA"/>
</dbReference>
<dbReference type="GO" id="GO:0016747">
    <property type="term" value="F:acyltransferase activity, transferring groups other than amino-acyl groups"/>
    <property type="evidence" value="ECO:0007669"/>
    <property type="project" value="InterPro"/>
</dbReference>
<evidence type="ECO:0000313" key="4">
    <source>
        <dbReference type="Proteomes" id="UP001185728"/>
    </source>
</evidence>
<organism evidence="3 4">
    <name type="scientific">Micrococcus yunnanensis</name>
    <dbReference type="NCBI Taxonomy" id="566027"/>
    <lineage>
        <taxon>Bacteria</taxon>
        <taxon>Bacillati</taxon>
        <taxon>Actinomycetota</taxon>
        <taxon>Actinomycetes</taxon>
        <taxon>Micrococcales</taxon>
        <taxon>Micrococcaceae</taxon>
        <taxon>Micrococcus</taxon>
    </lineage>
</organism>
<name>A0AAP5T5G9_9MICC</name>
<sequence>MTAASPNEPGSVSVAPAEKRVPGPRFRELDGLRGLAALAVVFSHYTGAHNSHYPQDPAAFHDAAWGAAGVQLFFIISGFVIFMSARRADRPSDFAISRAARLYPPYWISLVFAVVLLLLHPVPGFPFTWGQALVNLTMVQRWVGVDNVVDVYWTLAVEMQFYVIILILLYLTRCRLSDRVVLWGSLAWSVISWAVVLFTAPHVGSDPQRDPLWVKLLNNATVAEYAPLFVLGMALYIARQTGQHRGWVAAAAVSAVGSTFVMRGMPLALEVLVVVLLAVTVMLRERTSVLLLAPVQWYGKISYSLYILHAIPGYILIHALWPYVGRNMAMLVALAVVSVLAWALQKYGEEHLGRAAKRGLTRVRSVVDARTGGPRSPGKALG</sequence>
<dbReference type="PANTHER" id="PTHR23028:SF53">
    <property type="entry name" value="ACYL_TRANSF_3 DOMAIN-CONTAINING PROTEIN"/>
    <property type="match status" value="1"/>
</dbReference>
<dbReference type="Pfam" id="PF01757">
    <property type="entry name" value="Acyl_transf_3"/>
    <property type="match status" value="1"/>
</dbReference>
<reference evidence="3" key="1">
    <citation type="submission" date="2023-10" db="EMBL/GenBank/DDBJ databases">
        <title>Development of a sustainable strategy for remediation of hydrocarbon-contaminated territories based on the waste exchange concept.</title>
        <authorList>
            <person name="Krivoruchko A."/>
        </authorList>
    </citation>
    <scope>NUCLEOTIDE SEQUENCE</scope>
    <source>
        <strain evidence="3">IEGM 1325</strain>
    </source>
</reference>
<dbReference type="InterPro" id="IPR002656">
    <property type="entry name" value="Acyl_transf_3_dom"/>
</dbReference>
<dbReference type="GO" id="GO:0009103">
    <property type="term" value="P:lipopolysaccharide biosynthetic process"/>
    <property type="evidence" value="ECO:0007669"/>
    <property type="project" value="TreeGrafter"/>
</dbReference>
<evidence type="ECO:0000259" key="2">
    <source>
        <dbReference type="Pfam" id="PF01757"/>
    </source>
</evidence>
<feature type="transmembrane region" description="Helical" evidence="1">
    <location>
        <begin position="180"/>
        <end position="200"/>
    </location>
</feature>
<dbReference type="AlphaFoldDB" id="A0AAP5T5G9"/>
<feature type="transmembrane region" description="Helical" evidence="1">
    <location>
        <begin position="151"/>
        <end position="171"/>
    </location>
</feature>
<feature type="transmembrane region" description="Helical" evidence="1">
    <location>
        <begin position="106"/>
        <end position="131"/>
    </location>
</feature>
<keyword evidence="3" id="KW-0808">Transferase</keyword>
<feature type="transmembrane region" description="Helical" evidence="1">
    <location>
        <begin position="220"/>
        <end position="238"/>
    </location>
</feature>
<keyword evidence="1" id="KW-0472">Membrane</keyword>
<dbReference type="PANTHER" id="PTHR23028">
    <property type="entry name" value="ACETYLTRANSFERASE"/>
    <property type="match status" value="1"/>
</dbReference>
<evidence type="ECO:0000313" key="3">
    <source>
        <dbReference type="EMBL" id="MDV7176148.1"/>
    </source>
</evidence>
<protein>
    <submittedName>
        <fullName evidence="3">Acyltransferase</fullName>
        <ecNumber evidence="3">2.3.-.-</ecNumber>
    </submittedName>
</protein>
<dbReference type="Proteomes" id="UP001185728">
    <property type="component" value="Unassembled WGS sequence"/>
</dbReference>
<feature type="domain" description="Acyltransferase 3" evidence="2">
    <location>
        <begin position="28"/>
        <end position="342"/>
    </location>
</feature>
<gene>
    <name evidence="3" type="ORF">R4064_00595</name>
</gene>
<feature type="transmembrane region" description="Helical" evidence="1">
    <location>
        <begin position="267"/>
        <end position="283"/>
    </location>
</feature>
<dbReference type="RefSeq" id="WP_317676343.1">
    <property type="nucleotide sequence ID" value="NZ_JAWLUK010000001.1"/>
</dbReference>
<keyword evidence="3" id="KW-0012">Acyltransferase</keyword>
<keyword evidence="1" id="KW-0812">Transmembrane</keyword>
<comment type="caution">
    <text evidence="3">The sequence shown here is derived from an EMBL/GenBank/DDBJ whole genome shotgun (WGS) entry which is preliminary data.</text>
</comment>